<comment type="subcellular location">
    <subcellularLocation>
        <location evidence="1">Cell membrane</location>
        <topology evidence="1">Multi-pass membrane protein</topology>
    </subcellularLocation>
</comment>
<organism evidence="8 9">
    <name type="scientific">Candidatus Falkowbacteria bacterium CG02_land_8_20_14_3_00_36_14</name>
    <dbReference type="NCBI Taxonomy" id="1974560"/>
    <lineage>
        <taxon>Bacteria</taxon>
        <taxon>Candidatus Falkowiibacteriota</taxon>
    </lineage>
</organism>
<keyword evidence="5 6" id="KW-0472">Membrane</keyword>
<dbReference type="Pfam" id="PF09335">
    <property type="entry name" value="VTT_dom"/>
    <property type="match status" value="1"/>
</dbReference>
<keyword evidence="2" id="KW-1003">Cell membrane</keyword>
<feature type="transmembrane region" description="Helical" evidence="6">
    <location>
        <begin position="89"/>
        <end position="110"/>
    </location>
</feature>
<protein>
    <recommendedName>
        <fullName evidence="7">VTT domain-containing protein</fullName>
    </recommendedName>
</protein>
<gene>
    <name evidence="8" type="ORF">COS18_03265</name>
</gene>
<dbReference type="PANTHER" id="PTHR42709">
    <property type="entry name" value="ALKALINE PHOSPHATASE LIKE PROTEIN"/>
    <property type="match status" value="1"/>
</dbReference>
<proteinExistence type="predicted"/>
<dbReference type="EMBL" id="PETS01000079">
    <property type="protein sequence ID" value="PIV51144.1"/>
    <property type="molecule type" value="Genomic_DNA"/>
</dbReference>
<evidence type="ECO:0000259" key="7">
    <source>
        <dbReference type="Pfam" id="PF09335"/>
    </source>
</evidence>
<dbReference type="AlphaFoldDB" id="A0A2M7DN05"/>
<reference evidence="9" key="1">
    <citation type="submission" date="2017-09" db="EMBL/GenBank/DDBJ databases">
        <title>Depth-based differentiation of microbial function through sediment-hosted aquifers and enrichment of novel symbionts in the deep terrestrial subsurface.</title>
        <authorList>
            <person name="Probst A.J."/>
            <person name="Ladd B."/>
            <person name="Jarett J.K."/>
            <person name="Geller-Mcgrath D.E."/>
            <person name="Sieber C.M.K."/>
            <person name="Emerson J.B."/>
            <person name="Anantharaman K."/>
            <person name="Thomas B.C."/>
            <person name="Malmstrom R."/>
            <person name="Stieglmeier M."/>
            <person name="Klingl A."/>
            <person name="Woyke T."/>
            <person name="Ryan C.M."/>
            <person name="Banfield J.F."/>
        </authorList>
    </citation>
    <scope>NUCLEOTIDE SEQUENCE [LARGE SCALE GENOMIC DNA]</scope>
</reference>
<dbReference type="GO" id="GO:0005886">
    <property type="term" value="C:plasma membrane"/>
    <property type="evidence" value="ECO:0007669"/>
    <property type="project" value="UniProtKB-SubCell"/>
</dbReference>
<dbReference type="Proteomes" id="UP000228896">
    <property type="component" value="Unassembled WGS sequence"/>
</dbReference>
<name>A0A2M7DN05_9BACT</name>
<evidence type="ECO:0000313" key="8">
    <source>
        <dbReference type="EMBL" id="PIV51144.1"/>
    </source>
</evidence>
<feature type="domain" description="VTT" evidence="7">
    <location>
        <begin position="10"/>
        <end position="78"/>
    </location>
</feature>
<feature type="non-terminal residue" evidence="8">
    <location>
        <position position="1"/>
    </location>
</feature>
<evidence type="ECO:0000256" key="6">
    <source>
        <dbReference type="SAM" id="Phobius"/>
    </source>
</evidence>
<dbReference type="InterPro" id="IPR051311">
    <property type="entry name" value="DedA_domain"/>
</dbReference>
<evidence type="ECO:0000313" key="9">
    <source>
        <dbReference type="Proteomes" id="UP000228896"/>
    </source>
</evidence>
<evidence type="ECO:0000256" key="4">
    <source>
        <dbReference type="ARBA" id="ARBA00022989"/>
    </source>
</evidence>
<keyword evidence="4 6" id="KW-1133">Transmembrane helix</keyword>
<comment type="caution">
    <text evidence="8">The sequence shown here is derived from an EMBL/GenBank/DDBJ whole genome shotgun (WGS) entry which is preliminary data.</text>
</comment>
<feature type="transmembrane region" description="Helical" evidence="6">
    <location>
        <begin position="58"/>
        <end position="77"/>
    </location>
</feature>
<dbReference type="PANTHER" id="PTHR42709:SF6">
    <property type="entry name" value="UNDECAPRENYL PHOSPHATE TRANSPORTER A"/>
    <property type="match status" value="1"/>
</dbReference>
<sequence length="120" mass="13902">FIEKYGKYILLSRHDLNLADKFFHKYGSSAMFFSRMLPVVRTFISLPAGIAKMNFTKFIIYTFLGSLPWCFGLAYAGKKLGDHWNALGVYFHKFDAIIGILLILGVAWFIKRHFKNNKNL</sequence>
<keyword evidence="3 6" id="KW-0812">Transmembrane</keyword>
<dbReference type="InterPro" id="IPR032816">
    <property type="entry name" value="VTT_dom"/>
</dbReference>
<evidence type="ECO:0000256" key="5">
    <source>
        <dbReference type="ARBA" id="ARBA00023136"/>
    </source>
</evidence>
<accession>A0A2M7DN05</accession>
<evidence type="ECO:0000256" key="2">
    <source>
        <dbReference type="ARBA" id="ARBA00022475"/>
    </source>
</evidence>
<evidence type="ECO:0000256" key="3">
    <source>
        <dbReference type="ARBA" id="ARBA00022692"/>
    </source>
</evidence>
<evidence type="ECO:0000256" key="1">
    <source>
        <dbReference type="ARBA" id="ARBA00004651"/>
    </source>
</evidence>